<feature type="region of interest" description="Disordered" evidence="1">
    <location>
        <begin position="47"/>
        <end position="84"/>
    </location>
</feature>
<keyword evidence="4" id="KW-1185">Reference proteome</keyword>
<feature type="compositionally biased region" description="Basic and acidic residues" evidence="1">
    <location>
        <begin position="64"/>
        <end position="84"/>
    </location>
</feature>
<organism evidence="3 4">
    <name type="scientific">Hirsutella rhossiliensis</name>
    <dbReference type="NCBI Taxonomy" id="111463"/>
    <lineage>
        <taxon>Eukaryota</taxon>
        <taxon>Fungi</taxon>
        <taxon>Dikarya</taxon>
        <taxon>Ascomycota</taxon>
        <taxon>Pezizomycotina</taxon>
        <taxon>Sordariomycetes</taxon>
        <taxon>Hypocreomycetidae</taxon>
        <taxon>Hypocreales</taxon>
        <taxon>Ophiocordycipitaceae</taxon>
        <taxon>Hirsutella</taxon>
    </lineage>
</organism>
<dbReference type="EMBL" id="JAIZPD010000007">
    <property type="protein sequence ID" value="KAH0961961.1"/>
    <property type="molecule type" value="Genomic_DNA"/>
</dbReference>
<evidence type="ECO:0000256" key="2">
    <source>
        <dbReference type="SAM" id="SignalP"/>
    </source>
</evidence>
<reference evidence="3" key="1">
    <citation type="submission" date="2021-09" db="EMBL/GenBank/DDBJ databases">
        <title>A high-quality genome of the endoparasitic fungus Hirsutella rhossiliensis with a comparison of Hirsutella genomes reveals transposable elements contributing to genome size variation.</title>
        <authorList>
            <person name="Lin R."/>
            <person name="Jiao Y."/>
            <person name="Sun X."/>
            <person name="Ling J."/>
            <person name="Xie B."/>
            <person name="Cheng X."/>
        </authorList>
    </citation>
    <scope>NUCLEOTIDE SEQUENCE</scope>
    <source>
        <strain evidence="3">HR02</strain>
    </source>
</reference>
<dbReference type="OrthoDB" id="4927789at2759"/>
<sequence length="245" mass="25734">MRTIHAGLAILSSGLAAVAFAEALPPEDIPVQCARMCGPMVELTSQCTPRRATRRSNLDEDSVADGKDVEPGVPERQDRRRGAVEGEYVDAGGDLEKRKFLVIVAVPKKPGPGQPTTITTTTPQSPADEGGQRGVAANSMPVGAEEKCVCLNKSFNVSEVAALCASCIMRSGDDMNNLNVIMSTCNFTSLQYVDGNENIVENIRVSATRPTVVGSQNGVVSRAPQTASLGASSALYLVMAAAILI</sequence>
<feature type="chain" id="PRO_5040105926" evidence="2">
    <location>
        <begin position="24"/>
        <end position="245"/>
    </location>
</feature>
<feature type="region of interest" description="Disordered" evidence="1">
    <location>
        <begin position="111"/>
        <end position="135"/>
    </location>
</feature>
<keyword evidence="2" id="KW-0732">Signal</keyword>
<feature type="compositionally biased region" description="Low complexity" evidence="1">
    <location>
        <begin position="114"/>
        <end position="126"/>
    </location>
</feature>
<name>A0A9P8MXA2_9HYPO</name>
<dbReference type="AlphaFoldDB" id="A0A9P8MXA2"/>
<dbReference type="Proteomes" id="UP000824596">
    <property type="component" value="Unassembled WGS sequence"/>
</dbReference>
<evidence type="ECO:0000313" key="3">
    <source>
        <dbReference type="EMBL" id="KAH0961961.1"/>
    </source>
</evidence>
<comment type="caution">
    <text evidence="3">The sequence shown here is derived from an EMBL/GenBank/DDBJ whole genome shotgun (WGS) entry which is preliminary data.</text>
</comment>
<feature type="signal peptide" evidence="2">
    <location>
        <begin position="1"/>
        <end position="23"/>
    </location>
</feature>
<accession>A0A9P8MXA2</accession>
<gene>
    <name evidence="3" type="ORF">HRG_07041</name>
</gene>
<dbReference type="RefSeq" id="XP_044719474.1">
    <property type="nucleotide sequence ID" value="XM_044865512.1"/>
</dbReference>
<protein>
    <submittedName>
        <fullName evidence="3">Uncharacterized protein</fullName>
    </submittedName>
</protein>
<proteinExistence type="predicted"/>
<dbReference type="GeneID" id="68356170"/>
<evidence type="ECO:0000313" key="4">
    <source>
        <dbReference type="Proteomes" id="UP000824596"/>
    </source>
</evidence>
<evidence type="ECO:0000256" key="1">
    <source>
        <dbReference type="SAM" id="MobiDB-lite"/>
    </source>
</evidence>